<protein>
    <submittedName>
        <fullName evidence="5">PLP-dependent transferase</fullName>
    </submittedName>
</protein>
<dbReference type="PIRSF" id="PIRSF001434">
    <property type="entry name" value="CGS"/>
    <property type="match status" value="1"/>
</dbReference>
<keyword evidence="3 4" id="KW-0663">Pyridoxal phosphate</keyword>
<evidence type="ECO:0000256" key="2">
    <source>
        <dbReference type="ARBA" id="ARBA00009077"/>
    </source>
</evidence>
<dbReference type="GO" id="GO:0016740">
    <property type="term" value="F:transferase activity"/>
    <property type="evidence" value="ECO:0007669"/>
    <property type="project" value="UniProtKB-KW"/>
</dbReference>
<name>A0ABN2UGQ6_9MICO</name>
<dbReference type="InterPro" id="IPR015421">
    <property type="entry name" value="PyrdxlP-dep_Trfase_major"/>
</dbReference>
<dbReference type="Proteomes" id="UP001501285">
    <property type="component" value="Unassembled WGS sequence"/>
</dbReference>
<dbReference type="PANTHER" id="PTHR11808">
    <property type="entry name" value="TRANS-SULFURATION ENZYME FAMILY MEMBER"/>
    <property type="match status" value="1"/>
</dbReference>
<organism evidence="5 6">
    <name type="scientific">Terrabacter terrae</name>
    <dbReference type="NCBI Taxonomy" id="318434"/>
    <lineage>
        <taxon>Bacteria</taxon>
        <taxon>Bacillati</taxon>
        <taxon>Actinomycetota</taxon>
        <taxon>Actinomycetes</taxon>
        <taxon>Micrococcales</taxon>
        <taxon>Intrasporangiaceae</taxon>
        <taxon>Terrabacter</taxon>
    </lineage>
</organism>
<accession>A0ABN2UGQ6</accession>
<comment type="cofactor">
    <cofactor evidence="1 4">
        <name>pyridoxal 5'-phosphate</name>
        <dbReference type="ChEBI" id="CHEBI:597326"/>
    </cofactor>
</comment>
<dbReference type="SUPFAM" id="SSF53383">
    <property type="entry name" value="PLP-dependent transferases"/>
    <property type="match status" value="1"/>
</dbReference>
<dbReference type="InterPro" id="IPR015424">
    <property type="entry name" value="PyrdxlP-dep_Trfase"/>
</dbReference>
<dbReference type="InterPro" id="IPR015422">
    <property type="entry name" value="PyrdxlP-dep_Trfase_small"/>
</dbReference>
<comment type="similarity">
    <text evidence="2 4">Belongs to the trans-sulfuration enzymes family.</text>
</comment>
<evidence type="ECO:0000313" key="5">
    <source>
        <dbReference type="EMBL" id="GAA2035739.1"/>
    </source>
</evidence>
<comment type="caution">
    <text evidence="5">The sequence shown here is derived from an EMBL/GenBank/DDBJ whole genome shotgun (WGS) entry which is preliminary data.</text>
</comment>
<dbReference type="Pfam" id="PF01053">
    <property type="entry name" value="Cys_Met_Meta_PP"/>
    <property type="match status" value="1"/>
</dbReference>
<evidence type="ECO:0000313" key="6">
    <source>
        <dbReference type="Proteomes" id="UP001501285"/>
    </source>
</evidence>
<dbReference type="RefSeq" id="WP_343992452.1">
    <property type="nucleotide sequence ID" value="NZ_BAAANB010000021.1"/>
</dbReference>
<keyword evidence="6" id="KW-1185">Reference proteome</keyword>
<gene>
    <name evidence="5" type="ORF">GCM10009740_28480</name>
</gene>
<dbReference type="Gene3D" id="3.90.1150.10">
    <property type="entry name" value="Aspartate Aminotransferase, domain 1"/>
    <property type="match status" value="1"/>
</dbReference>
<sequence length="361" mass="37886">MVREESSQPLHVDTFLVGSGRPERSPGASVNVAVELTSTYAADGAVNYARVGNPTWNAFEEALGGLEGGLALVHASGMGAISAALSLVPPGGTVVAPDTTYNGTGDLLAAHEEAGGTVVRVHATDTPGFLAALESADLLWLESPTNPLMDVTELDVVLARSRELGVTSVVDNTLSTPLLCRPLSLGADVVVHSVTKYLSGHSDVVLGATVVADSERGRGIGERLRRHRTLHGAIAGPMEVYLALRGLRTLSVRFERASASAAELARRLADHPSVERVRYAGAGAILSIDVAGGEAAAERACAATRVWLHSTSLGGVESQVERRRRHPSESCEVPVNLLRLSVGIEHVEDLWADLDQALRAA</sequence>
<proteinExistence type="inferred from homology"/>
<dbReference type="Gene3D" id="3.40.640.10">
    <property type="entry name" value="Type I PLP-dependent aspartate aminotransferase-like (Major domain)"/>
    <property type="match status" value="1"/>
</dbReference>
<dbReference type="PANTHER" id="PTHR11808:SF15">
    <property type="entry name" value="CYSTATHIONINE GAMMA-LYASE"/>
    <property type="match status" value="1"/>
</dbReference>
<keyword evidence="5" id="KW-0808">Transferase</keyword>
<dbReference type="InterPro" id="IPR000277">
    <property type="entry name" value="Cys/Met-Metab_PyrdxlP-dep_enz"/>
</dbReference>
<evidence type="ECO:0000256" key="4">
    <source>
        <dbReference type="RuleBase" id="RU362118"/>
    </source>
</evidence>
<evidence type="ECO:0000256" key="3">
    <source>
        <dbReference type="ARBA" id="ARBA00022898"/>
    </source>
</evidence>
<reference evidence="5 6" key="1">
    <citation type="journal article" date="2019" name="Int. J. Syst. Evol. Microbiol.">
        <title>The Global Catalogue of Microorganisms (GCM) 10K type strain sequencing project: providing services to taxonomists for standard genome sequencing and annotation.</title>
        <authorList>
            <consortium name="The Broad Institute Genomics Platform"/>
            <consortium name="The Broad Institute Genome Sequencing Center for Infectious Disease"/>
            <person name="Wu L."/>
            <person name="Ma J."/>
        </authorList>
    </citation>
    <scope>NUCLEOTIDE SEQUENCE [LARGE SCALE GENOMIC DNA]</scope>
    <source>
        <strain evidence="5 6">JCM 14283</strain>
    </source>
</reference>
<evidence type="ECO:0000256" key="1">
    <source>
        <dbReference type="ARBA" id="ARBA00001933"/>
    </source>
</evidence>
<dbReference type="EMBL" id="BAAANB010000021">
    <property type="protein sequence ID" value="GAA2035739.1"/>
    <property type="molecule type" value="Genomic_DNA"/>
</dbReference>